<dbReference type="AlphaFoldDB" id="F7AZC5"/>
<gene>
    <name evidence="1" type="ORF">EGK_14566</name>
</gene>
<feature type="non-terminal residue" evidence="1">
    <location>
        <position position="1"/>
    </location>
</feature>
<dbReference type="PANTHER" id="PTHR12138:SF162">
    <property type="entry name" value="CHROMOSOME UNDETERMINED SCAFFOLD_275, WHOLE GENOME SHOTGUN SEQUENCE"/>
    <property type="match status" value="1"/>
</dbReference>
<dbReference type="EMBL" id="CM001256">
    <property type="protein sequence ID" value="EHH18037.1"/>
    <property type="molecule type" value="Genomic_DNA"/>
</dbReference>
<evidence type="ECO:0000313" key="1">
    <source>
        <dbReference type="EMBL" id="EHH18037.1"/>
    </source>
</evidence>
<feature type="non-terminal residue" evidence="1">
    <location>
        <position position="49"/>
    </location>
</feature>
<dbReference type="Proteomes" id="UP000013456">
    <property type="component" value="Chromosome 4"/>
</dbReference>
<dbReference type="HOGENOM" id="CLU_118864_6_1_1"/>
<organism evidence="1">
    <name type="scientific">Macaca mulatta</name>
    <name type="common">Rhesus macaque</name>
    <dbReference type="NCBI Taxonomy" id="9544"/>
    <lineage>
        <taxon>Eukaryota</taxon>
        <taxon>Metazoa</taxon>
        <taxon>Chordata</taxon>
        <taxon>Craniata</taxon>
        <taxon>Vertebrata</taxon>
        <taxon>Euteleostomi</taxon>
        <taxon>Mammalia</taxon>
        <taxon>Eutheria</taxon>
        <taxon>Euarchontoglires</taxon>
        <taxon>Primates</taxon>
        <taxon>Haplorrhini</taxon>
        <taxon>Catarrhini</taxon>
        <taxon>Cercopithecidae</taxon>
        <taxon>Cercopithecinae</taxon>
        <taxon>Macaca</taxon>
    </lineage>
</organism>
<sequence length="49" mass="5247">SLTLSPRLEYSGMILAHCNLHLPGTNDSHASASREAGTTGTCNHVWLIL</sequence>
<proteinExistence type="predicted"/>
<dbReference type="PANTHER" id="PTHR12138">
    <property type="entry name" value="PRIMATE-EXPANDED PROTEIN FAMILY"/>
    <property type="match status" value="1"/>
</dbReference>
<accession>F7AZC5</accession>
<protein>
    <submittedName>
        <fullName evidence="1">Uncharacterized protein</fullName>
    </submittedName>
</protein>
<name>F7AZC5_MACMU</name>
<reference evidence="1" key="1">
    <citation type="journal article" date="2011" name="Nat. Biotechnol.">
        <title>Genome sequencing and comparison of two nonhuman primate animal models, the cynomolgus and Chinese rhesus macaques.</title>
        <authorList>
            <person name="Yan G."/>
            <person name="Zhang G."/>
            <person name="Fang X."/>
            <person name="Zhang Y."/>
            <person name="Li C."/>
            <person name="Ling F."/>
            <person name="Cooper D.N."/>
            <person name="Li Q."/>
            <person name="Li Y."/>
            <person name="van Gool A.J."/>
            <person name="Du H."/>
            <person name="Chen J."/>
            <person name="Chen R."/>
            <person name="Zhang P."/>
            <person name="Huang Z."/>
            <person name="Thompson J.R."/>
            <person name="Meng Y."/>
            <person name="Bai Y."/>
            <person name="Wang J."/>
            <person name="Zhuo M."/>
            <person name="Wang T."/>
            <person name="Huang Y."/>
            <person name="Wei L."/>
            <person name="Li J."/>
            <person name="Wang Z."/>
            <person name="Hu H."/>
            <person name="Yang P."/>
            <person name="Le L."/>
            <person name="Stenson P.D."/>
            <person name="Li B."/>
            <person name="Liu X."/>
            <person name="Ball E.V."/>
            <person name="An N."/>
            <person name="Huang Q."/>
            <person name="Zhang Y."/>
            <person name="Fan W."/>
            <person name="Zhang X."/>
            <person name="Li Y."/>
            <person name="Wang W."/>
            <person name="Katze M.G."/>
            <person name="Su B."/>
            <person name="Nielsen R."/>
            <person name="Yang H."/>
            <person name="Wang J."/>
            <person name="Wang X."/>
            <person name="Wang J."/>
        </authorList>
    </citation>
    <scope>NUCLEOTIDE SEQUENCE [LARGE SCALE GENOMIC DNA]</scope>
    <source>
        <strain evidence="1">CR-5</strain>
    </source>
</reference>